<evidence type="ECO:0000313" key="9">
    <source>
        <dbReference type="EMBL" id="MFC3180381.1"/>
    </source>
</evidence>
<dbReference type="SUPFAM" id="SSF47090">
    <property type="entry name" value="PGBD-like"/>
    <property type="match status" value="1"/>
</dbReference>
<accession>A0ABV7IV59</accession>
<evidence type="ECO:0000256" key="6">
    <source>
        <dbReference type="ARBA" id="ARBA00023316"/>
    </source>
</evidence>
<dbReference type="PANTHER" id="PTHR41533">
    <property type="entry name" value="L,D-TRANSPEPTIDASE HI_1667-RELATED"/>
    <property type="match status" value="1"/>
</dbReference>
<sequence>MRIIVPNSFPATFLSLRFLGRARTALHRLSVSTALIIGLAYAAPVLAQSDAFTRSLAEAAAANESVAAFYRMHGYQPLWTGPQDQARRHALMMAFATAQGQGLPTGRYDPAALIAQAKAAVTEGDRGRLEVAMTTAYLAYARDVSSGALTPKKIDPTILREIPRPDQASLLAAIAAAPVPETYLASLLPTVPEYARLMKEKLRLEHDAPSEIGISASKLSPGDSGAAVVALRDRLIELGYMGRSSTAVYDAQMQRAVQRYQLDQGLAADGVAGGSTIEALNTTPAERLQSVTVALERLRWMAHTDLGKRHIWVNQANFTAEIVDDGRVTFQTRVVVGKASPEMRSPEFSDEMEYMVINPSWGVPRSIIVKEYLPMLQRNPNAVGHLQVIDGRGRVVPRGAVNFAAYSASSFPFGLRQPPSDGNALGKVKFMFPNPYNIYLHDTPAKALFANEVRAFSHGCIRLGDPFDFAYTLLAKQTADPKGLFQEHLDSKGESSVSLEVPVPVHLVYYTAWPTKTGMAYRRDVYGRDGKLFEALREAGVTMPEVQG</sequence>
<feature type="domain" description="L,D-TPase catalytic" evidence="8">
    <location>
        <begin position="309"/>
        <end position="485"/>
    </location>
</feature>
<keyword evidence="3" id="KW-0808">Transferase</keyword>
<dbReference type="PANTHER" id="PTHR41533:SF2">
    <property type="entry name" value="BLR7131 PROTEIN"/>
    <property type="match status" value="1"/>
</dbReference>
<dbReference type="PROSITE" id="PS52029">
    <property type="entry name" value="LD_TPASE"/>
    <property type="match status" value="1"/>
</dbReference>
<evidence type="ECO:0000256" key="2">
    <source>
        <dbReference type="ARBA" id="ARBA00005992"/>
    </source>
</evidence>
<evidence type="ECO:0000313" key="10">
    <source>
        <dbReference type="Proteomes" id="UP001595547"/>
    </source>
</evidence>
<dbReference type="InterPro" id="IPR005490">
    <property type="entry name" value="LD_TPept_cat_dom"/>
</dbReference>
<dbReference type="InterPro" id="IPR038063">
    <property type="entry name" value="Transpep_catalytic_dom"/>
</dbReference>
<proteinExistence type="inferred from homology"/>
<keyword evidence="4 7" id="KW-0133">Cell shape</keyword>
<dbReference type="Proteomes" id="UP001595547">
    <property type="component" value="Unassembled WGS sequence"/>
</dbReference>
<evidence type="ECO:0000259" key="8">
    <source>
        <dbReference type="PROSITE" id="PS52029"/>
    </source>
</evidence>
<dbReference type="Pfam" id="PF20142">
    <property type="entry name" value="Scaffold"/>
    <property type="match status" value="1"/>
</dbReference>
<reference evidence="10" key="1">
    <citation type="journal article" date="2019" name="Int. J. Syst. Evol. Microbiol.">
        <title>The Global Catalogue of Microorganisms (GCM) 10K type strain sequencing project: providing services to taxonomists for standard genome sequencing and annotation.</title>
        <authorList>
            <consortium name="The Broad Institute Genomics Platform"/>
            <consortium name="The Broad Institute Genome Sequencing Center for Infectious Disease"/>
            <person name="Wu L."/>
            <person name="Ma J."/>
        </authorList>
    </citation>
    <scope>NUCLEOTIDE SEQUENCE [LARGE SCALE GENOMIC DNA]</scope>
    <source>
        <strain evidence="10">KCTC 52039</strain>
    </source>
</reference>
<dbReference type="Pfam" id="PF01471">
    <property type="entry name" value="PG_binding_1"/>
    <property type="match status" value="1"/>
</dbReference>
<keyword evidence="5 7" id="KW-0573">Peptidoglycan synthesis</keyword>
<dbReference type="Gene3D" id="1.10.101.10">
    <property type="entry name" value="PGBD-like superfamily/PGBD"/>
    <property type="match status" value="1"/>
</dbReference>
<comment type="caution">
    <text evidence="9">The sequence shown here is derived from an EMBL/GenBank/DDBJ whole genome shotgun (WGS) entry which is preliminary data.</text>
</comment>
<dbReference type="SUPFAM" id="SSF141523">
    <property type="entry name" value="L,D-transpeptidase catalytic domain-like"/>
    <property type="match status" value="1"/>
</dbReference>
<comment type="similarity">
    <text evidence="2">Belongs to the YkuD family.</text>
</comment>
<dbReference type="EMBL" id="JBHRTO010000001">
    <property type="protein sequence ID" value="MFC3180381.1"/>
    <property type="molecule type" value="Genomic_DNA"/>
</dbReference>
<dbReference type="CDD" id="cd16913">
    <property type="entry name" value="YkuD_like"/>
    <property type="match status" value="1"/>
</dbReference>
<gene>
    <name evidence="9" type="ORF">ACFOGH_05235</name>
</gene>
<evidence type="ECO:0000256" key="1">
    <source>
        <dbReference type="ARBA" id="ARBA00004752"/>
    </source>
</evidence>
<organism evidence="9 10">
    <name type="scientific">Cypionkella sinensis</name>
    <dbReference type="NCBI Taxonomy" id="1756043"/>
    <lineage>
        <taxon>Bacteria</taxon>
        <taxon>Pseudomonadati</taxon>
        <taxon>Pseudomonadota</taxon>
        <taxon>Alphaproteobacteria</taxon>
        <taxon>Rhodobacterales</taxon>
        <taxon>Paracoccaceae</taxon>
        <taxon>Cypionkella</taxon>
    </lineage>
</organism>
<comment type="pathway">
    <text evidence="1 7">Cell wall biogenesis; peptidoglycan biosynthesis.</text>
</comment>
<evidence type="ECO:0000256" key="5">
    <source>
        <dbReference type="ARBA" id="ARBA00022984"/>
    </source>
</evidence>
<feature type="active site" description="Nucleophile" evidence="7">
    <location>
        <position position="460"/>
    </location>
</feature>
<evidence type="ECO:0000256" key="7">
    <source>
        <dbReference type="PROSITE-ProRule" id="PRU01373"/>
    </source>
</evidence>
<evidence type="ECO:0000256" key="3">
    <source>
        <dbReference type="ARBA" id="ARBA00022679"/>
    </source>
</evidence>
<evidence type="ECO:0000256" key="4">
    <source>
        <dbReference type="ARBA" id="ARBA00022960"/>
    </source>
</evidence>
<dbReference type="InterPro" id="IPR036366">
    <property type="entry name" value="PGBDSf"/>
</dbReference>
<dbReference type="InterPro" id="IPR036365">
    <property type="entry name" value="PGBD-like_sf"/>
</dbReference>
<keyword evidence="6 7" id="KW-0961">Cell wall biogenesis/degradation</keyword>
<dbReference type="Gene3D" id="2.40.440.10">
    <property type="entry name" value="L,D-transpeptidase catalytic domain-like"/>
    <property type="match status" value="1"/>
</dbReference>
<dbReference type="InterPro" id="IPR052905">
    <property type="entry name" value="LD-transpeptidase_YkuD-like"/>
</dbReference>
<protein>
    <submittedName>
        <fullName evidence="9">Murein L,D-transpeptidase</fullName>
    </submittedName>
</protein>
<name>A0ABV7IV59_9RHOB</name>
<keyword evidence="10" id="KW-1185">Reference proteome</keyword>
<dbReference type="Pfam" id="PF03734">
    <property type="entry name" value="YkuD"/>
    <property type="match status" value="1"/>
</dbReference>
<dbReference type="RefSeq" id="WP_380072006.1">
    <property type="nucleotide sequence ID" value="NZ_JBHRTO010000001.1"/>
</dbReference>
<dbReference type="InterPro" id="IPR002477">
    <property type="entry name" value="Peptidoglycan-bd-like"/>
</dbReference>
<feature type="active site" description="Proton donor/acceptor" evidence="7">
    <location>
        <position position="441"/>
    </location>
</feature>
<dbReference type="InterPro" id="IPR045380">
    <property type="entry name" value="LD_TPept_scaffold_dom"/>
</dbReference>